<dbReference type="SUPFAM" id="SSF56784">
    <property type="entry name" value="HAD-like"/>
    <property type="match status" value="1"/>
</dbReference>
<dbReference type="InterPro" id="IPR023214">
    <property type="entry name" value="HAD_sf"/>
</dbReference>
<dbReference type="EMBL" id="DVFT01000141">
    <property type="protein sequence ID" value="HIQ96800.1"/>
    <property type="molecule type" value="Genomic_DNA"/>
</dbReference>
<organism evidence="1 2">
    <name type="scientific">Candidatus Limivivens merdigallinarum</name>
    <dbReference type="NCBI Taxonomy" id="2840859"/>
    <lineage>
        <taxon>Bacteria</taxon>
        <taxon>Bacillati</taxon>
        <taxon>Bacillota</taxon>
        <taxon>Clostridia</taxon>
        <taxon>Lachnospirales</taxon>
        <taxon>Lachnospiraceae</taxon>
        <taxon>Lachnospiraceae incertae sedis</taxon>
        <taxon>Candidatus Limivivens</taxon>
    </lineage>
</organism>
<dbReference type="SFLD" id="SFLDS00003">
    <property type="entry name" value="Haloacid_Dehalogenase"/>
    <property type="match status" value="1"/>
</dbReference>
<proteinExistence type="predicted"/>
<dbReference type="InterPro" id="IPR006439">
    <property type="entry name" value="HAD-SF_hydro_IA"/>
</dbReference>
<dbReference type="Proteomes" id="UP000886886">
    <property type="component" value="Unassembled WGS sequence"/>
</dbReference>
<dbReference type="Gene3D" id="3.40.50.1000">
    <property type="entry name" value="HAD superfamily/HAD-like"/>
    <property type="match status" value="1"/>
</dbReference>
<dbReference type="NCBIfam" id="TIGR01509">
    <property type="entry name" value="HAD-SF-IA-v3"/>
    <property type="match status" value="1"/>
</dbReference>
<reference evidence="1" key="1">
    <citation type="submission" date="2020-10" db="EMBL/GenBank/DDBJ databases">
        <authorList>
            <person name="Gilroy R."/>
        </authorList>
    </citation>
    <scope>NUCLEOTIDE SEQUENCE</scope>
    <source>
        <strain evidence="1">ChiSjej3B21-11622</strain>
    </source>
</reference>
<gene>
    <name evidence="1" type="ORF">IAB26_09580</name>
</gene>
<evidence type="ECO:0000313" key="2">
    <source>
        <dbReference type="Proteomes" id="UP000886886"/>
    </source>
</evidence>
<name>A0A9D1D129_9FIRM</name>
<protein>
    <submittedName>
        <fullName evidence="1">HAD family phosphatase</fullName>
    </submittedName>
</protein>
<dbReference type="NCBIfam" id="TIGR01549">
    <property type="entry name" value="HAD-SF-IA-v1"/>
    <property type="match status" value="1"/>
</dbReference>
<dbReference type="SFLD" id="SFLDG01129">
    <property type="entry name" value="C1.5:_HAD__Beta-PGM__Phosphata"/>
    <property type="match status" value="1"/>
</dbReference>
<dbReference type="AlphaFoldDB" id="A0A9D1D129"/>
<evidence type="ECO:0000313" key="1">
    <source>
        <dbReference type="EMBL" id="HIQ96800.1"/>
    </source>
</evidence>
<dbReference type="PRINTS" id="PR00413">
    <property type="entry name" value="HADHALOGNASE"/>
</dbReference>
<dbReference type="Pfam" id="PF00702">
    <property type="entry name" value="Hydrolase"/>
    <property type="match status" value="1"/>
</dbReference>
<dbReference type="PANTHER" id="PTHR43611:SF3">
    <property type="entry name" value="FLAVIN MONONUCLEOTIDE HYDROLASE 1, CHLOROPLATIC"/>
    <property type="match status" value="1"/>
</dbReference>
<accession>A0A9D1D129</accession>
<dbReference type="Gene3D" id="1.10.150.240">
    <property type="entry name" value="Putative phosphatase, domain 2"/>
    <property type="match status" value="1"/>
</dbReference>
<dbReference type="InterPro" id="IPR023198">
    <property type="entry name" value="PGP-like_dom2"/>
</dbReference>
<sequence length="202" mass="23258">MIKNIVFDFGDVIAKFCPEQIAGAFVGGEDRKLVTDVVFREEWRELDEGTKDYGEYIAETKEMLPERLGETLDRLFRDWYRELPYVDGVCEMVQSLKGKGYRLYILSNASAYFAQKSSYFELTREFDGIVFSGVIKMAKPEDGIYRYLFETFGLKPEECLFIDDREDNIEAGKRNGMNGVVFQGDWGAVWDVLGAHNEIKNS</sequence>
<reference evidence="1" key="2">
    <citation type="journal article" date="2021" name="PeerJ">
        <title>Extensive microbial diversity within the chicken gut microbiome revealed by metagenomics and culture.</title>
        <authorList>
            <person name="Gilroy R."/>
            <person name="Ravi A."/>
            <person name="Getino M."/>
            <person name="Pursley I."/>
            <person name="Horton D.L."/>
            <person name="Alikhan N.F."/>
            <person name="Baker D."/>
            <person name="Gharbi K."/>
            <person name="Hall N."/>
            <person name="Watson M."/>
            <person name="Adriaenssens E.M."/>
            <person name="Foster-Nyarko E."/>
            <person name="Jarju S."/>
            <person name="Secka A."/>
            <person name="Antonio M."/>
            <person name="Oren A."/>
            <person name="Chaudhuri R.R."/>
            <person name="La Ragione R."/>
            <person name="Hildebrand F."/>
            <person name="Pallen M.J."/>
        </authorList>
    </citation>
    <scope>NUCLEOTIDE SEQUENCE</scope>
    <source>
        <strain evidence="1">ChiSjej3B21-11622</strain>
    </source>
</reference>
<dbReference type="CDD" id="cd02603">
    <property type="entry name" value="HAD_sEH-N_like"/>
    <property type="match status" value="1"/>
</dbReference>
<dbReference type="PANTHER" id="PTHR43611">
    <property type="entry name" value="ALPHA-D-GLUCOSE 1-PHOSPHATE PHOSPHATASE"/>
    <property type="match status" value="1"/>
</dbReference>
<dbReference type="InterPro" id="IPR036412">
    <property type="entry name" value="HAD-like_sf"/>
</dbReference>
<comment type="caution">
    <text evidence="1">The sequence shown here is derived from an EMBL/GenBank/DDBJ whole genome shotgun (WGS) entry which is preliminary data.</text>
</comment>